<protein>
    <submittedName>
        <fullName evidence="1">Uncharacterized protein</fullName>
    </submittedName>
</protein>
<evidence type="ECO:0000313" key="1">
    <source>
        <dbReference type="EMBL" id="TDS11829.1"/>
    </source>
</evidence>
<evidence type="ECO:0000313" key="2">
    <source>
        <dbReference type="Proteomes" id="UP000294752"/>
    </source>
</evidence>
<organism evidence="1 2">
    <name type="scientific">Sphingobacterium paludis</name>
    <dbReference type="NCBI Taxonomy" id="1476465"/>
    <lineage>
        <taxon>Bacteria</taxon>
        <taxon>Pseudomonadati</taxon>
        <taxon>Bacteroidota</taxon>
        <taxon>Sphingobacteriia</taxon>
        <taxon>Sphingobacteriales</taxon>
        <taxon>Sphingobacteriaceae</taxon>
        <taxon>Sphingobacterium</taxon>
    </lineage>
</organism>
<dbReference type="Proteomes" id="UP000294752">
    <property type="component" value="Unassembled WGS sequence"/>
</dbReference>
<proteinExistence type="predicted"/>
<keyword evidence="2" id="KW-1185">Reference proteome</keyword>
<name>A0A4R7CTT2_9SPHI</name>
<reference evidence="1 2" key="1">
    <citation type="submission" date="2019-03" db="EMBL/GenBank/DDBJ databases">
        <title>Genomic Encyclopedia of Type Strains, Phase III (KMG-III): the genomes of soil and plant-associated and newly described type strains.</title>
        <authorList>
            <person name="Whitman W."/>
        </authorList>
    </citation>
    <scope>NUCLEOTIDE SEQUENCE [LARGE SCALE GENOMIC DNA]</scope>
    <source>
        <strain evidence="1 2">CGMCC 1.12801</strain>
    </source>
</reference>
<gene>
    <name evidence="1" type="ORF">B0I21_107179</name>
</gene>
<dbReference type="AlphaFoldDB" id="A0A4R7CTT2"/>
<accession>A0A4R7CTT2</accession>
<sequence>MKSYRQRLSPLQRYDCDKSIRNLLGLRFCQSACSTATGSSYAAVRTVLITHFFTVCQSLRPVRCSPQHAGTFEEQKYPELRGLKPLWEGLMLWQVPPDRRAFEAIFRLMRESAGSLRFNDRYQLELYVESYAARRGKNYVKIRISKSGVLSKMRIA</sequence>
<comment type="caution">
    <text evidence="1">The sequence shown here is derived from an EMBL/GenBank/DDBJ whole genome shotgun (WGS) entry which is preliminary data.</text>
</comment>
<dbReference type="EMBL" id="SNZV01000007">
    <property type="protein sequence ID" value="TDS11829.1"/>
    <property type="molecule type" value="Genomic_DNA"/>
</dbReference>